<dbReference type="Proteomes" id="UP001281447">
    <property type="component" value="Unassembled WGS sequence"/>
</dbReference>
<dbReference type="InterPro" id="IPR009190">
    <property type="entry name" value="DUF1462"/>
</dbReference>
<feature type="compositionally biased region" description="Polar residues" evidence="1">
    <location>
        <begin position="112"/>
        <end position="129"/>
    </location>
</feature>
<evidence type="ECO:0000313" key="2">
    <source>
        <dbReference type="EMBL" id="MDY0393173.1"/>
    </source>
</evidence>
<evidence type="ECO:0000313" key="3">
    <source>
        <dbReference type="Proteomes" id="UP001281447"/>
    </source>
</evidence>
<evidence type="ECO:0000256" key="1">
    <source>
        <dbReference type="SAM" id="MobiDB-lite"/>
    </source>
</evidence>
<dbReference type="Pfam" id="PF07315">
    <property type="entry name" value="DUF1462"/>
    <property type="match status" value="1"/>
</dbReference>
<organism evidence="2 3">
    <name type="scientific">Tigheibacillus halophilus</name>
    <dbReference type="NCBI Taxonomy" id="361280"/>
    <lineage>
        <taxon>Bacteria</taxon>
        <taxon>Bacillati</taxon>
        <taxon>Bacillota</taxon>
        <taxon>Bacilli</taxon>
        <taxon>Bacillales</taxon>
        <taxon>Bacillaceae</taxon>
        <taxon>Tigheibacillus</taxon>
    </lineage>
</organism>
<protein>
    <submittedName>
        <fullName evidence="2">YuzD family protein</fullName>
    </submittedName>
</protein>
<proteinExistence type="predicted"/>
<name>A0ABU5C1K2_9BACI</name>
<dbReference type="Gene3D" id="3.40.30.30">
    <property type="entry name" value="Hypothetical protein sa0798"/>
    <property type="match status" value="1"/>
</dbReference>
<sequence>MKNNDIIITVYGAQQICASCVGAPGSKDTYEWLQAAIARKFVDDDFQFEYVDIDHPPDNDQKQNFVQKIWDDELLYPVVLVNEEIVAEGVTMLKKGLSGIGKPRGGHAGNRKMTQATEGVGYSETSHTF</sequence>
<dbReference type="InterPro" id="IPR038218">
    <property type="entry name" value="YuzD-like_sp"/>
</dbReference>
<reference evidence="2 3" key="1">
    <citation type="submission" date="2023-10" db="EMBL/GenBank/DDBJ databases">
        <title>Virgibacillus halophilus 5B73C genome.</title>
        <authorList>
            <person name="Miliotis G."/>
            <person name="Sengupta P."/>
            <person name="Hameed A."/>
            <person name="Chuvochina M."/>
            <person name="Mcdonagh F."/>
            <person name="Simpson A.C."/>
            <person name="Singh N.K."/>
            <person name="Rekha P.D."/>
            <person name="Raman K."/>
            <person name="Hugenholtz P."/>
            <person name="Venkateswaran K."/>
        </authorList>
    </citation>
    <scope>NUCLEOTIDE SEQUENCE [LARGE SCALE GENOMIC DNA]</scope>
    <source>
        <strain evidence="2 3">5B73C</strain>
    </source>
</reference>
<dbReference type="InterPro" id="IPR036249">
    <property type="entry name" value="Thioredoxin-like_sf"/>
</dbReference>
<comment type="caution">
    <text evidence="2">The sequence shown here is derived from an EMBL/GenBank/DDBJ whole genome shotgun (WGS) entry which is preliminary data.</text>
</comment>
<gene>
    <name evidence="2" type="ORF">RWE15_00410</name>
</gene>
<feature type="region of interest" description="Disordered" evidence="1">
    <location>
        <begin position="104"/>
        <end position="129"/>
    </location>
</feature>
<accession>A0ABU5C1K2</accession>
<dbReference type="EMBL" id="JAWDIP010000003">
    <property type="protein sequence ID" value="MDY0393173.1"/>
    <property type="molecule type" value="Genomic_DNA"/>
</dbReference>
<keyword evidence="3" id="KW-1185">Reference proteome</keyword>
<dbReference type="SUPFAM" id="SSF52833">
    <property type="entry name" value="Thioredoxin-like"/>
    <property type="match status" value="1"/>
</dbReference>